<evidence type="ECO:0000313" key="3">
    <source>
        <dbReference type="Proteomes" id="UP001215280"/>
    </source>
</evidence>
<dbReference type="Pfam" id="PF12697">
    <property type="entry name" value="Abhydrolase_6"/>
    <property type="match status" value="1"/>
</dbReference>
<organism evidence="2 3">
    <name type="scientific">Mycena maculata</name>
    <dbReference type="NCBI Taxonomy" id="230809"/>
    <lineage>
        <taxon>Eukaryota</taxon>
        <taxon>Fungi</taxon>
        <taxon>Dikarya</taxon>
        <taxon>Basidiomycota</taxon>
        <taxon>Agaricomycotina</taxon>
        <taxon>Agaricomycetes</taxon>
        <taxon>Agaricomycetidae</taxon>
        <taxon>Agaricales</taxon>
        <taxon>Marasmiineae</taxon>
        <taxon>Mycenaceae</taxon>
        <taxon>Mycena</taxon>
    </lineage>
</organism>
<comment type="caution">
    <text evidence="2">The sequence shown here is derived from an EMBL/GenBank/DDBJ whole genome shotgun (WGS) entry which is preliminary data.</text>
</comment>
<dbReference type="EMBL" id="JARJLG010000032">
    <property type="protein sequence ID" value="KAJ7766512.1"/>
    <property type="molecule type" value="Genomic_DNA"/>
</dbReference>
<protein>
    <submittedName>
        <fullName evidence="2">Ectomycorrhiza-regulated esterase</fullName>
    </submittedName>
</protein>
<dbReference type="Gene3D" id="3.40.50.1820">
    <property type="entry name" value="alpha/beta hydrolase"/>
    <property type="match status" value="1"/>
</dbReference>
<keyword evidence="3" id="KW-1185">Reference proteome</keyword>
<dbReference type="PANTHER" id="PTHR42886:SF53">
    <property type="entry name" value="ALPHA_BETA-HYDROLASES SUPERFAMILY PROTEIN"/>
    <property type="match status" value="1"/>
</dbReference>
<gene>
    <name evidence="2" type="ORF">DFH07DRAFT_955241</name>
</gene>
<feature type="domain" description="AB hydrolase-1" evidence="1">
    <location>
        <begin position="41"/>
        <end position="278"/>
    </location>
</feature>
<reference evidence="2" key="1">
    <citation type="submission" date="2023-03" db="EMBL/GenBank/DDBJ databases">
        <title>Massive genome expansion in bonnet fungi (Mycena s.s.) driven by repeated elements and novel gene families across ecological guilds.</title>
        <authorList>
            <consortium name="Lawrence Berkeley National Laboratory"/>
            <person name="Harder C.B."/>
            <person name="Miyauchi S."/>
            <person name="Viragh M."/>
            <person name="Kuo A."/>
            <person name="Thoen E."/>
            <person name="Andreopoulos B."/>
            <person name="Lu D."/>
            <person name="Skrede I."/>
            <person name="Drula E."/>
            <person name="Henrissat B."/>
            <person name="Morin E."/>
            <person name="Kohler A."/>
            <person name="Barry K."/>
            <person name="LaButti K."/>
            <person name="Morin E."/>
            <person name="Salamov A."/>
            <person name="Lipzen A."/>
            <person name="Mereny Z."/>
            <person name="Hegedus B."/>
            <person name="Baldrian P."/>
            <person name="Stursova M."/>
            <person name="Weitz H."/>
            <person name="Taylor A."/>
            <person name="Grigoriev I.V."/>
            <person name="Nagy L.G."/>
            <person name="Martin F."/>
            <person name="Kauserud H."/>
        </authorList>
    </citation>
    <scope>NUCLEOTIDE SEQUENCE</scope>
    <source>
        <strain evidence="2">CBHHK188m</strain>
    </source>
</reference>
<accession>A0AAD7JLH3</accession>
<dbReference type="InterPro" id="IPR029058">
    <property type="entry name" value="AB_hydrolase_fold"/>
</dbReference>
<dbReference type="PANTHER" id="PTHR42886">
    <property type="entry name" value="RE40534P-RELATED"/>
    <property type="match status" value="1"/>
</dbReference>
<dbReference type="Proteomes" id="UP001215280">
    <property type="component" value="Unassembled WGS sequence"/>
</dbReference>
<evidence type="ECO:0000259" key="1">
    <source>
        <dbReference type="Pfam" id="PF12697"/>
    </source>
</evidence>
<dbReference type="InterPro" id="IPR000073">
    <property type="entry name" value="AB_hydrolase_1"/>
</dbReference>
<dbReference type="SUPFAM" id="SSF53474">
    <property type="entry name" value="alpha/beta-Hydrolases"/>
    <property type="match status" value="1"/>
</dbReference>
<sequence length="309" mass="34896">MAERSSTKLLIPHSSAPECSITGVLEQLDAGKSTHGRKIAIILHGSMGHKDYLFQRRLAQRLSQDSFRFDFRGNHESPGVWCYGAFQDDVDDLCVVVQYLQTVYGYVVDMVVGHSRGSIVGMRWLCTAPEARNVTNFINASGRYRMNKVLESEHLKIWQDGFAADGYYDWTTTVARKPVTVRVHPADVDLFVSWDTSLVWDKFPANIHVLTIHGLSDKTVPPCALRYFAYLVDTDPPLPGYSYDALIYARALGTRSPGTHTLHMVEDADHNFTGNQDQLVDYMLEWRDLHEQGELKSSGLWKTGVRGKL</sequence>
<evidence type="ECO:0000313" key="2">
    <source>
        <dbReference type="EMBL" id="KAJ7766512.1"/>
    </source>
</evidence>
<name>A0AAD7JLH3_9AGAR</name>
<dbReference type="AlphaFoldDB" id="A0AAD7JLH3"/>
<proteinExistence type="predicted"/>